<dbReference type="CDD" id="cd14831">
    <property type="entry name" value="AP1_sigma"/>
    <property type="match status" value="1"/>
</dbReference>
<dbReference type="OrthoDB" id="371463at2759"/>
<evidence type="ECO:0000256" key="11">
    <source>
        <dbReference type="ARBA" id="ARBA00023163"/>
    </source>
</evidence>
<feature type="compositionally biased region" description="Basic residues" evidence="16">
    <location>
        <begin position="332"/>
        <end position="344"/>
    </location>
</feature>
<keyword evidence="14" id="KW-0968">Cytoplasmic vesicle</keyword>
<evidence type="ECO:0000256" key="6">
    <source>
        <dbReference type="ARBA" id="ARBA00010059"/>
    </source>
</evidence>
<keyword evidence="9" id="KW-0333">Golgi apparatus</keyword>
<feature type="compositionally biased region" description="Acidic residues" evidence="16">
    <location>
        <begin position="399"/>
        <end position="421"/>
    </location>
</feature>
<dbReference type="InterPro" id="IPR022775">
    <property type="entry name" value="AP_mu_sigma_su"/>
</dbReference>
<evidence type="ECO:0000256" key="15">
    <source>
        <dbReference type="ARBA" id="ARBA00065677"/>
    </source>
</evidence>
<keyword evidence="12" id="KW-0168">Coated pit</keyword>
<dbReference type="Gene3D" id="1.10.287.100">
    <property type="match status" value="1"/>
</dbReference>
<feature type="region of interest" description="Disordered" evidence="16">
    <location>
        <begin position="89"/>
        <end position="128"/>
    </location>
</feature>
<dbReference type="AlphaFoldDB" id="A0A2A2JB78"/>
<sequence length="621" mass="71050">MSSHQHPTTANVAEIYKSVIADVINQMKESFLDENIDIDVLNQFKKEWEEKVQQSGAVEFEPRVVVQPHPVRPTIPTGIARNVGHTQIGGNARQQQQQQQQQQQLQHHMQQPQSQSVTQLVQHHPQSLQQHMIDQQQQVQNQIQQQLQQQQQAQQVQIQQAQAVRPGLPMPMAYLPVQQPHQSIQQQVQVHQLQQQLGQQIQPIQVTSAPTGMSFQLAAAQGIRMVGFVLQKFSRKSILQFQVQGMQPTSQQQQFVIQTVSGPQLSHQQFIMLPSGQQIPVNLNTRIVTQNPTMHQVDGNGDEFGEEEEKAKEPQSSKTQLEPSSSGTNSNRRQRHSKKKVNKPSRREALKVASAIMPELQLDGGGDTITDSSSEEDEVEEEEDQLRRYADSVGNGNADDGEDGDENPLNSDDDQSTDDEDLNTLFDADNVVMCQFEKVHRARNKWKFQLKDGIMHIENKDYCFQKCTGEAECRQGKLRLQKWYTAYQDKQKKKICRELITQILSRKPKMCAFLEYKDLKIVYKRYASLYFCCAVEQEDNELICLEVVHRYVELLDKYFGSVCELDIIFNFEKAYFILDEFLLAGEIQETSKKQVLKAIAAQDVIQEEETPQGFFEDHGLG</sequence>
<evidence type="ECO:0000256" key="14">
    <source>
        <dbReference type="ARBA" id="ARBA00023329"/>
    </source>
</evidence>
<evidence type="ECO:0000256" key="10">
    <source>
        <dbReference type="ARBA" id="ARBA00023136"/>
    </source>
</evidence>
<proteinExistence type="inferred from homology"/>
<dbReference type="PROSITE" id="PS00989">
    <property type="entry name" value="CLAT_ADAPTOR_S"/>
    <property type="match status" value="1"/>
</dbReference>
<evidence type="ECO:0000256" key="13">
    <source>
        <dbReference type="ARBA" id="ARBA00023242"/>
    </source>
</evidence>
<dbReference type="GO" id="GO:0006886">
    <property type="term" value="P:intracellular protein transport"/>
    <property type="evidence" value="ECO:0007669"/>
    <property type="project" value="InterPro"/>
</dbReference>
<dbReference type="Gene3D" id="3.30.450.60">
    <property type="match status" value="1"/>
</dbReference>
<keyword evidence="13" id="KW-0539">Nucleus</keyword>
<keyword evidence="11" id="KW-0804">Transcription</keyword>
<dbReference type="EMBL" id="LIAE01010556">
    <property type="protein sequence ID" value="PAV58897.1"/>
    <property type="molecule type" value="Genomic_DNA"/>
</dbReference>
<feature type="domain" description="AP complex mu/sigma subunit" evidence="17">
    <location>
        <begin position="474"/>
        <end position="603"/>
    </location>
</feature>
<comment type="similarity">
    <text evidence="5">Belongs to the adaptor complexes small subunit family.</text>
</comment>
<dbReference type="InterPro" id="IPR011012">
    <property type="entry name" value="Longin-like_dom_sf"/>
</dbReference>
<accession>A0A2A2JB78</accession>
<dbReference type="SUPFAM" id="SSF50784">
    <property type="entry name" value="Transcription factor IIA (TFIIA), beta-barrel domain"/>
    <property type="match status" value="1"/>
</dbReference>
<dbReference type="Gene3D" id="2.30.18.10">
    <property type="entry name" value="Transcription factor IIA (TFIIA), beta-barrel domain"/>
    <property type="match status" value="1"/>
</dbReference>
<dbReference type="GO" id="GO:0035615">
    <property type="term" value="F:clathrin adaptor activity"/>
    <property type="evidence" value="ECO:0007669"/>
    <property type="project" value="InterPro"/>
</dbReference>
<evidence type="ECO:0000256" key="16">
    <source>
        <dbReference type="SAM" id="MobiDB-lite"/>
    </source>
</evidence>
<dbReference type="InterPro" id="IPR004855">
    <property type="entry name" value="TFIIA_asu/bsu"/>
</dbReference>
<dbReference type="GO" id="GO:0005905">
    <property type="term" value="C:clathrin-coated pit"/>
    <property type="evidence" value="ECO:0007669"/>
    <property type="project" value="UniProtKB-SubCell"/>
</dbReference>
<dbReference type="SMART" id="SM01371">
    <property type="entry name" value="TFIIA"/>
    <property type="match status" value="1"/>
</dbReference>
<dbReference type="Pfam" id="PF03153">
    <property type="entry name" value="TFIIA"/>
    <property type="match status" value="1"/>
</dbReference>
<dbReference type="GO" id="GO:0005672">
    <property type="term" value="C:transcription factor TFIIA complex"/>
    <property type="evidence" value="ECO:0007669"/>
    <property type="project" value="InterPro"/>
</dbReference>
<feature type="compositionally biased region" description="Acidic residues" evidence="16">
    <location>
        <begin position="373"/>
        <end position="384"/>
    </location>
</feature>
<dbReference type="InterPro" id="IPR000804">
    <property type="entry name" value="Clathrin_sm-chain_CS"/>
</dbReference>
<evidence type="ECO:0000256" key="9">
    <source>
        <dbReference type="ARBA" id="ARBA00023034"/>
    </source>
</evidence>
<dbReference type="InterPro" id="IPR044733">
    <property type="entry name" value="AP1_sigma"/>
</dbReference>
<keyword evidence="19" id="KW-1185">Reference proteome</keyword>
<feature type="compositionally biased region" description="Polar residues" evidence="16">
    <location>
        <begin position="116"/>
        <end position="128"/>
    </location>
</feature>
<keyword evidence="10" id="KW-0472">Membrane</keyword>
<keyword evidence="7" id="KW-0813">Transport</keyword>
<evidence type="ECO:0000256" key="1">
    <source>
        <dbReference type="ARBA" id="ARBA00004123"/>
    </source>
</evidence>
<dbReference type="FunFam" id="3.30.450.60:FF:000005">
    <property type="entry name" value="AP complex subunit sigma"/>
    <property type="match status" value="1"/>
</dbReference>
<keyword evidence="8" id="KW-0653">Protein transport</keyword>
<dbReference type="InterPro" id="IPR016635">
    <property type="entry name" value="AP_complex_ssu"/>
</dbReference>
<dbReference type="GO" id="GO:0030121">
    <property type="term" value="C:AP-1 adaptor complex"/>
    <property type="evidence" value="ECO:0007669"/>
    <property type="project" value="InterPro"/>
</dbReference>
<feature type="region of interest" description="Disordered" evidence="16">
    <location>
        <begin position="292"/>
        <end position="421"/>
    </location>
</feature>
<evidence type="ECO:0000256" key="4">
    <source>
        <dbReference type="ARBA" id="ARBA00004600"/>
    </source>
</evidence>
<evidence type="ECO:0000256" key="12">
    <source>
        <dbReference type="ARBA" id="ARBA00023176"/>
    </source>
</evidence>
<organism evidence="18 19">
    <name type="scientific">Diploscapter pachys</name>
    <dbReference type="NCBI Taxonomy" id="2018661"/>
    <lineage>
        <taxon>Eukaryota</taxon>
        <taxon>Metazoa</taxon>
        <taxon>Ecdysozoa</taxon>
        <taxon>Nematoda</taxon>
        <taxon>Chromadorea</taxon>
        <taxon>Rhabditida</taxon>
        <taxon>Rhabditina</taxon>
        <taxon>Rhabditomorpha</taxon>
        <taxon>Rhabditoidea</taxon>
        <taxon>Rhabditidae</taxon>
        <taxon>Diploscapter</taxon>
    </lineage>
</organism>
<comment type="caution">
    <text evidence="18">The sequence shown here is derived from an EMBL/GenBank/DDBJ whole genome shotgun (WGS) entry which is preliminary data.</text>
</comment>
<dbReference type="Pfam" id="PF01217">
    <property type="entry name" value="Clat_adaptor_s"/>
    <property type="match status" value="1"/>
</dbReference>
<evidence type="ECO:0000259" key="17">
    <source>
        <dbReference type="Pfam" id="PF01217"/>
    </source>
</evidence>
<evidence type="ECO:0000256" key="7">
    <source>
        <dbReference type="ARBA" id="ARBA00022448"/>
    </source>
</evidence>
<feature type="compositionally biased region" description="Low complexity" evidence="16">
    <location>
        <begin position="94"/>
        <end position="115"/>
    </location>
</feature>
<evidence type="ECO:0000313" key="18">
    <source>
        <dbReference type="EMBL" id="PAV58897.1"/>
    </source>
</evidence>
<evidence type="ECO:0000256" key="2">
    <source>
        <dbReference type="ARBA" id="ARBA00004180"/>
    </source>
</evidence>
<dbReference type="GO" id="GO:0006367">
    <property type="term" value="P:transcription initiation at RNA polymerase II promoter"/>
    <property type="evidence" value="ECO:0007669"/>
    <property type="project" value="InterPro"/>
</dbReference>
<dbReference type="Proteomes" id="UP000218231">
    <property type="component" value="Unassembled WGS sequence"/>
</dbReference>
<comment type="subcellular location">
    <subcellularLocation>
        <location evidence="2">Cytoplasmic vesicle membrane</location>
        <topology evidence="2">Peripheral membrane protein</topology>
        <orientation evidence="2">Cytoplasmic side</orientation>
    </subcellularLocation>
    <subcellularLocation>
        <location evidence="3">Golgi apparatus</location>
    </subcellularLocation>
    <subcellularLocation>
        <location evidence="4">Membrane</location>
        <location evidence="4">Clathrin-coated pit</location>
    </subcellularLocation>
    <subcellularLocation>
        <location evidence="1">Nucleus</location>
    </subcellularLocation>
</comment>
<dbReference type="CDD" id="cd07976">
    <property type="entry name" value="TFIIA_alpha_beta_like"/>
    <property type="match status" value="1"/>
</dbReference>
<comment type="subunit">
    <text evidence="15">Adaptor protein complex 1 (AP-1) is a heterotetramer composed of two large adaptins (gamma-type subunit AP1G1 and beta-type subunit AP1B1), a medium adaptin (mu-type subunit AP1M1 or AP1M2) and a small adaptin (sigma-type subunit AP1S1 or AP1S2 or AP1S3).</text>
</comment>
<protein>
    <recommendedName>
        <fullName evidence="17">AP complex mu/sigma subunit domain-containing protein</fullName>
    </recommendedName>
</protein>
<comment type="similarity">
    <text evidence="6">Belongs to the TFIIA subunit 1 family.</text>
</comment>
<dbReference type="InterPro" id="IPR009088">
    <property type="entry name" value="TFIIA_b-brl"/>
</dbReference>
<evidence type="ECO:0000256" key="5">
    <source>
        <dbReference type="ARBA" id="ARBA00006972"/>
    </source>
</evidence>
<dbReference type="PANTHER" id="PTHR11753">
    <property type="entry name" value="ADAPTOR COMPLEXES SMALL SUBUNIT FAMILY"/>
    <property type="match status" value="1"/>
</dbReference>
<name>A0A2A2JB78_9BILA</name>
<dbReference type="SUPFAM" id="SSF64356">
    <property type="entry name" value="SNARE-like"/>
    <property type="match status" value="1"/>
</dbReference>
<feature type="compositionally biased region" description="Polar residues" evidence="16">
    <location>
        <begin position="316"/>
        <end position="331"/>
    </location>
</feature>
<reference evidence="18 19" key="1">
    <citation type="journal article" date="2017" name="Curr. Biol.">
        <title>Genome architecture and evolution of a unichromosomal asexual nematode.</title>
        <authorList>
            <person name="Fradin H."/>
            <person name="Zegar C."/>
            <person name="Gutwein M."/>
            <person name="Lucas J."/>
            <person name="Kovtun M."/>
            <person name="Corcoran D."/>
            <person name="Baugh L.R."/>
            <person name="Kiontke K."/>
            <person name="Gunsalus K."/>
            <person name="Fitch D.H."/>
            <person name="Piano F."/>
        </authorList>
    </citation>
    <scope>NUCLEOTIDE SEQUENCE [LARGE SCALE GENOMIC DNA]</scope>
    <source>
        <strain evidence="18">PF1309</strain>
    </source>
</reference>
<evidence type="ECO:0000313" key="19">
    <source>
        <dbReference type="Proteomes" id="UP000218231"/>
    </source>
</evidence>
<gene>
    <name evidence="18" type="ORF">WR25_08886</name>
</gene>
<evidence type="ECO:0000256" key="3">
    <source>
        <dbReference type="ARBA" id="ARBA00004555"/>
    </source>
</evidence>
<dbReference type="SUPFAM" id="SSF47396">
    <property type="entry name" value="Transcription factor IIA (TFIIA), alpha-helical domain"/>
    <property type="match status" value="1"/>
</dbReference>
<dbReference type="STRING" id="2018661.A0A2A2JB78"/>
<evidence type="ECO:0000256" key="8">
    <source>
        <dbReference type="ARBA" id="ARBA00022927"/>
    </source>
</evidence>